<dbReference type="Pfam" id="PF01575">
    <property type="entry name" value="MaoC_dehydratas"/>
    <property type="match status" value="1"/>
</dbReference>
<name>A0ABV5Z8G4_9GAMM</name>
<feature type="domain" description="MaoC-like" evidence="1">
    <location>
        <begin position="21"/>
        <end position="117"/>
    </location>
</feature>
<reference evidence="2 3" key="1">
    <citation type="submission" date="2024-09" db="EMBL/GenBank/DDBJ databases">
        <authorList>
            <person name="Sun Q."/>
            <person name="Mori K."/>
        </authorList>
    </citation>
    <scope>NUCLEOTIDE SEQUENCE [LARGE SCALE GENOMIC DNA]</scope>
    <source>
        <strain evidence="2 3">ATCC 51285</strain>
    </source>
</reference>
<dbReference type="PANTHER" id="PTHR43437">
    <property type="entry name" value="HYDROXYACYL-THIOESTER DEHYDRATASE TYPE 2, MITOCHONDRIAL-RELATED"/>
    <property type="match status" value="1"/>
</dbReference>
<dbReference type="Proteomes" id="UP001589628">
    <property type="component" value="Unassembled WGS sequence"/>
</dbReference>
<keyword evidence="3" id="KW-1185">Reference proteome</keyword>
<dbReference type="SUPFAM" id="SSF54637">
    <property type="entry name" value="Thioesterase/thiol ester dehydrase-isomerase"/>
    <property type="match status" value="1"/>
</dbReference>
<dbReference type="RefSeq" id="WP_027313652.1">
    <property type="nucleotide sequence ID" value="NZ_JBHLZN010000001.1"/>
</dbReference>
<dbReference type="CDD" id="cd03449">
    <property type="entry name" value="R_hydratase"/>
    <property type="match status" value="1"/>
</dbReference>
<dbReference type="InterPro" id="IPR003965">
    <property type="entry name" value="Fatty_acid_synthase"/>
</dbReference>
<dbReference type="InterPro" id="IPR002539">
    <property type="entry name" value="MaoC-like_dom"/>
</dbReference>
<accession>A0ABV5Z8G4</accession>
<dbReference type="Gene3D" id="3.10.129.10">
    <property type="entry name" value="Hotdog Thioesterase"/>
    <property type="match status" value="1"/>
</dbReference>
<dbReference type="InterPro" id="IPR029069">
    <property type="entry name" value="HotDog_dom_sf"/>
</dbReference>
<organism evidence="2 3">
    <name type="scientific">Balneatrix alpica</name>
    <dbReference type="NCBI Taxonomy" id="75684"/>
    <lineage>
        <taxon>Bacteria</taxon>
        <taxon>Pseudomonadati</taxon>
        <taxon>Pseudomonadota</taxon>
        <taxon>Gammaproteobacteria</taxon>
        <taxon>Oceanospirillales</taxon>
        <taxon>Balneatrichaceae</taxon>
        <taxon>Balneatrix</taxon>
    </lineage>
</organism>
<dbReference type="InterPro" id="IPR050965">
    <property type="entry name" value="UPF0336/Enoyl-CoA_hydratase"/>
</dbReference>
<evidence type="ECO:0000313" key="2">
    <source>
        <dbReference type="EMBL" id="MFB9885558.1"/>
    </source>
</evidence>
<evidence type="ECO:0000313" key="3">
    <source>
        <dbReference type="Proteomes" id="UP001589628"/>
    </source>
</evidence>
<protein>
    <submittedName>
        <fullName evidence="2">MaoC family dehydratase</fullName>
    </submittedName>
</protein>
<dbReference type="PANTHER" id="PTHR43437:SF3">
    <property type="entry name" value="HYDROXYACYL-THIOESTER DEHYDRATASE TYPE 2, MITOCHONDRIAL"/>
    <property type="match status" value="1"/>
</dbReference>
<gene>
    <name evidence="2" type="ORF">ACFFLH_03955</name>
</gene>
<proteinExistence type="predicted"/>
<sequence length="143" mass="15381">MQSLHGYYLEDLSVGMSASFGKTIAEADVYQFAGITGDFNPVHVNAEFAANTIFEQRIAHGMLSAGLISAVLGMCLPGPGAIYVDQSLKFKAPVFIGDTLTAVATIEAIDERRRRVTLKTECLVGEKVVATGQATLMVDRRPE</sequence>
<comment type="caution">
    <text evidence="2">The sequence shown here is derived from an EMBL/GenBank/DDBJ whole genome shotgun (WGS) entry which is preliminary data.</text>
</comment>
<dbReference type="EMBL" id="JBHLZN010000001">
    <property type="protein sequence ID" value="MFB9885558.1"/>
    <property type="molecule type" value="Genomic_DNA"/>
</dbReference>
<dbReference type="PRINTS" id="PR01483">
    <property type="entry name" value="FASYNTHASE"/>
</dbReference>
<evidence type="ECO:0000259" key="1">
    <source>
        <dbReference type="Pfam" id="PF01575"/>
    </source>
</evidence>